<evidence type="ECO:0000256" key="5">
    <source>
        <dbReference type="ARBA" id="ARBA00023277"/>
    </source>
</evidence>
<dbReference type="AlphaFoldDB" id="A0A2W0H1C1"/>
<evidence type="ECO:0000313" key="6">
    <source>
        <dbReference type="EMBL" id="PYZ95594.1"/>
    </source>
</evidence>
<dbReference type="Proteomes" id="UP000248066">
    <property type="component" value="Unassembled WGS sequence"/>
</dbReference>
<dbReference type="PANTHER" id="PTHR30246:SF1">
    <property type="entry name" value="2-DEHYDRO-3-DEOXY-6-PHOSPHOGALACTONATE ALDOLASE-RELATED"/>
    <property type="match status" value="1"/>
</dbReference>
<keyword evidence="5" id="KW-0119">Carbohydrate metabolism</keyword>
<dbReference type="NCBIfam" id="TIGR01182">
    <property type="entry name" value="eda"/>
    <property type="match status" value="1"/>
</dbReference>
<organism evidence="6 7">
    <name type="scientific">Alteribacter lacisalsi</name>
    <dbReference type="NCBI Taxonomy" id="2045244"/>
    <lineage>
        <taxon>Bacteria</taxon>
        <taxon>Bacillati</taxon>
        <taxon>Bacillota</taxon>
        <taxon>Bacilli</taxon>
        <taxon>Bacillales</taxon>
        <taxon>Bacillaceae</taxon>
        <taxon>Alteribacter</taxon>
    </lineage>
</organism>
<dbReference type="InterPro" id="IPR000887">
    <property type="entry name" value="Aldlse_KDPG_KHG"/>
</dbReference>
<dbReference type="OrthoDB" id="9802667at2"/>
<reference evidence="6 7" key="1">
    <citation type="submission" date="2017-10" db="EMBL/GenBank/DDBJ databases">
        <title>Bacillus sp. nov., a halophilic bacterium isolated from a Yangshapao Lake.</title>
        <authorList>
            <person name="Wang H."/>
        </authorList>
    </citation>
    <scope>NUCLEOTIDE SEQUENCE [LARGE SCALE GENOMIC DNA]</scope>
    <source>
        <strain evidence="6 7">YSP-3</strain>
    </source>
</reference>
<sequence length="208" mass="22423">MGSNLKQLEESPVIAVLRTPPEDKVYDIVEALLEGGITNLELTMQKPDSARTLAELNKRYGDRAWIGAGTVMDEVTAVNAIHAGAAFIFSPNYNESVVKAAKRYGVISIPGVLTPTEMVQAVEHGADCVKVFPASAFGPRYIKELKGPFPHIPIVPTGGIHEENIQDYWNAGAVACGMGSSLVDSKAVESSSFHEITARARRIMSKVK</sequence>
<dbReference type="EMBL" id="PDOF01000004">
    <property type="protein sequence ID" value="PYZ95594.1"/>
    <property type="molecule type" value="Genomic_DNA"/>
</dbReference>
<comment type="pathway">
    <text evidence="1">Carbohydrate acid metabolism.</text>
</comment>
<comment type="subunit">
    <text evidence="3">Homotrimer.</text>
</comment>
<dbReference type="Pfam" id="PF01081">
    <property type="entry name" value="Aldolase"/>
    <property type="match status" value="1"/>
</dbReference>
<evidence type="ECO:0000256" key="2">
    <source>
        <dbReference type="ARBA" id="ARBA00006906"/>
    </source>
</evidence>
<evidence type="ECO:0000313" key="7">
    <source>
        <dbReference type="Proteomes" id="UP000248066"/>
    </source>
</evidence>
<dbReference type="SUPFAM" id="SSF51569">
    <property type="entry name" value="Aldolase"/>
    <property type="match status" value="1"/>
</dbReference>
<comment type="similarity">
    <text evidence="2">Belongs to the KHG/KDPG aldolase family.</text>
</comment>
<accession>A0A2W0H1C1</accession>
<evidence type="ECO:0000256" key="4">
    <source>
        <dbReference type="ARBA" id="ARBA00023239"/>
    </source>
</evidence>
<dbReference type="PANTHER" id="PTHR30246">
    <property type="entry name" value="2-KETO-3-DEOXY-6-PHOSPHOGLUCONATE ALDOLASE"/>
    <property type="match status" value="1"/>
</dbReference>
<dbReference type="Gene3D" id="3.20.20.70">
    <property type="entry name" value="Aldolase class I"/>
    <property type="match status" value="1"/>
</dbReference>
<gene>
    <name evidence="6" type="ORF">CR205_18940</name>
</gene>
<keyword evidence="4" id="KW-0456">Lyase</keyword>
<evidence type="ECO:0000256" key="1">
    <source>
        <dbReference type="ARBA" id="ARBA00004761"/>
    </source>
</evidence>
<protein>
    <submittedName>
        <fullName evidence="6">2-dehydro-3-deoxyphosphogluconate aldolase</fullName>
    </submittedName>
</protein>
<evidence type="ECO:0000256" key="3">
    <source>
        <dbReference type="ARBA" id="ARBA00011233"/>
    </source>
</evidence>
<dbReference type="GO" id="GO:0016829">
    <property type="term" value="F:lyase activity"/>
    <property type="evidence" value="ECO:0007669"/>
    <property type="project" value="UniProtKB-KW"/>
</dbReference>
<name>A0A2W0H1C1_9BACI</name>
<dbReference type="CDD" id="cd00452">
    <property type="entry name" value="KDPG_aldolase"/>
    <property type="match status" value="1"/>
</dbReference>
<dbReference type="RefSeq" id="WP_110521718.1">
    <property type="nucleotide sequence ID" value="NZ_PDOF01000004.1"/>
</dbReference>
<keyword evidence="7" id="KW-1185">Reference proteome</keyword>
<dbReference type="InterPro" id="IPR013785">
    <property type="entry name" value="Aldolase_TIM"/>
</dbReference>
<proteinExistence type="inferred from homology"/>
<comment type="caution">
    <text evidence="6">The sequence shown here is derived from an EMBL/GenBank/DDBJ whole genome shotgun (WGS) entry which is preliminary data.</text>
</comment>